<reference evidence="2 3" key="1">
    <citation type="journal article" date="2015" name="Nature">
        <title>rRNA introns, odd ribosomes, and small enigmatic genomes across a large radiation of phyla.</title>
        <authorList>
            <person name="Brown C.T."/>
            <person name="Hug L.A."/>
            <person name="Thomas B.C."/>
            <person name="Sharon I."/>
            <person name="Castelle C.J."/>
            <person name="Singh A."/>
            <person name="Wilkins M.J."/>
            <person name="Williams K.H."/>
            <person name="Banfield J.F."/>
        </authorList>
    </citation>
    <scope>NUCLEOTIDE SEQUENCE [LARGE SCALE GENOMIC DNA]</scope>
</reference>
<gene>
    <name evidence="2" type="ORF">UX03_C0029G0003</name>
</gene>
<evidence type="ECO:0000313" key="3">
    <source>
        <dbReference type="Proteomes" id="UP000034086"/>
    </source>
</evidence>
<dbReference type="InterPro" id="IPR029044">
    <property type="entry name" value="Nucleotide-diphossugar_trans"/>
</dbReference>
<accession>A0A0G1M3A8</accession>
<dbReference type="SUPFAM" id="SSF53448">
    <property type="entry name" value="Nucleotide-diphospho-sugar transferases"/>
    <property type="match status" value="1"/>
</dbReference>
<dbReference type="PANTHER" id="PTHR43630:SF2">
    <property type="entry name" value="GLYCOSYLTRANSFERASE"/>
    <property type="match status" value="1"/>
</dbReference>
<dbReference type="AlphaFoldDB" id="A0A0G1M3A8"/>
<keyword evidence="2" id="KW-0808">Transferase</keyword>
<organism evidence="2 3">
    <name type="scientific">Candidatus Woesebacteria bacterium GW2011_GWE1_45_18</name>
    <dbReference type="NCBI Taxonomy" id="1618598"/>
    <lineage>
        <taxon>Bacteria</taxon>
        <taxon>Candidatus Woeseibacteriota</taxon>
    </lineage>
</organism>
<name>A0A0G1M3A8_9BACT</name>
<dbReference type="CDD" id="cd02511">
    <property type="entry name" value="Beta4Glucosyltransferase"/>
    <property type="match status" value="1"/>
</dbReference>
<dbReference type="PANTHER" id="PTHR43630">
    <property type="entry name" value="POLY-BETA-1,6-N-ACETYL-D-GLUCOSAMINE SYNTHASE"/>
    <property type="match status" value="1"/>
</dbReference>
<dbReference type="EMBL" id="LCKQ01000029">
    <property type="protein sequence ID" value="KKU02654.1"/>
    <property type="molecule type" value="Genomic_DNA"/>
</dbReference>
<proteinExistence type="predicted"/>
<protein>
    <submittedName>
        <fullName evidence="2">Glycosyl transferase family 2</fullName>
    </submittedName>
</protein>
<dbReference type="GO" id="GO:0016740">
    <property type="term" value="F:transferase activity"/>
    <property type="evidence" value="ECO:0007669"/>
    <property type="project" value="UniProtKB-KW"/>
</dbReference>
<evidence type="ECO:0000259" key="1">
    <source>
        <dbReference type="Pfam" id="PF00535"/>
    </source>
</evidence>
<dbReference type="Proteomes" id="UP000034086">
    <property type="component" value="Unassembled WGS sequence"/>
</dbReference>
<sequence>MTKISAIILTKNSEKLIPDCLTSVSWTDEIVVIDENSSDKTREIAGKAGGKVFTFSGNFSEKRNFGAKKASGDWLLYVDVDERVTPLLRKEIRSRLAKREAPSSAYHQSPYVAYAIPRRNFVFGKELKYCGFWPDYVKRLFKKDKFRGWTGELHEEPNFEVDGEVVTGGKGKIGHLERPLTHLKHNNLSEMVAKTNEWSEIEARLMYEAKHPPMNLFRFSTAMFREFWLRMIKQKAFLDGTVGIIYAVYQVYSRFISYAKLWEMQIKTKK</sequence>
<dbReference type="Pfam" id="PF00535">
    <property type="entry name" value="Glycos_transf_2"/>
    <property type="match status" value="1"/>
</dbReference>
<feature type="domain" description="Glycosyltransferase 2-like" evidence="1">
    <location>
        <begin position="5"/>
        <end position="87"/>
    </location>
</feature>
<comment type="caution">
    <text evidence="2">The sequence shown here is derived from an EMBL/GenBank/DDBJ whole genome shotgun (WGS) entry which is preliminary data.</text>
</comment>
<dbReference type="InterPro" id="IPR001173">
    <property type="entry name" value="Glyco_trans_2-like"/>
</dbReference>
<evidence type="ECO:0000313" key="2">
    <source>
        <dbReference type="EMBL" id="KKU02654.1"/>
    </source>
</evidence>
<dbReference type="Gene3D" id="3.90.550.10">
    <property type="entry name" value="Spore Coat Polysaccharide Biosynthesis Protein SpsA, Chain A"/>
    <property type="match status" value="1"/>
</dbReference>